<proteinExistence type="predicted"/>
<evidence type="ECO:0000259" key="1">
    <source>
        <dbReference type="Pfam" id="PF09643"/>
    </source>
</evidence>
<accession>A0A431EA78</accession>
<evidence type="ECO:0000313" key="2">
    <source>
        <dbReference type="EMBL" id="RTJ78312.1"/>
    </source>
</evidence>
<organism evidence="2 3">
    <name type="scientific">Campylobacter jejuni</name>
    <dbReference type="NCBI Taxonomy" id="197"/>
    <lineage>
        <taxon>Bacteria</taxon>
        <taxon>Pseudomonadati</taxon>
        <taxon>Campylobacterota</taxon>
        <taxon>Epsilonproteobacteria</taxon>
        <taxon>Campylobacterales</taxon>
        <taxon>Campylobacteraceae</taxon>
        <taxon>Campylobacter</taxon>
    </lineage>
</organism>
<name>A0A431EA78_CAMJU</name>
<dbReference type="Pfam" id="PF09643">
    <property type="entry name" value="YopX"/>
    <property type="match status" value="1"/>
</dbReference>
<dbReference type="RefSeq" id="WP_126232429.1">
    <property type="nucleotide sequence ID" value="NZ_PRBV01000014.1"/>
</dbReference>
<comment type="caution">
    <text evidence="2">The sequence shown here is derived from an EMBL/GenBank/DDBJ whole genome shotgun (WGS) entry which is preliminary data.</text>
</comment>
<reference evidence="2 3" key="1">
    <citation type="journal article" date="2019" name="Appl. Environ. Microbiol.">
        <title>Population genetics and characterization of Campylobacter jejuni isolates in western jackdaws and game birds in Finland.</title>
        <authorList>
            <person name="Kovanen S."/>
            <person name="Rossi M."/>
            <person name="Pohja-Mykra M."/>
            <person name="Nieminen T."/>
            <person name="Raunio-Saarnisto M."/>
            <person name="Sauvala M."/>
            <person name="Fredriksson-Ahomaa M."/>
            <person name="Hanninen M.L."/>
            <person name="Kivisto R."/>
        </authorList>
    </citation>
    <scope>NUCLEOTIDE SEQUENCE [LARGE SCALE GENOMIC DNA]</scope>
    <source>
        <strain evidence="2 3">CB313</strain>
    </source>
</reference>
<protein>
    <recommendedName>
        <fullName evidence="1">YopX protein domain-containing protein</fullName>
    </recommendedName>
</protein>
<dbReference type="InterPro" id="IPR019096">
    <property type="entry name" value="YopX_protein"/>
</dbReference>
<feature type="domain" description="YopX protein" evidence="1">
    <location>
        <begin position="8"/>
        <end position="133"/>
    </location>
</feature>
<gene>
    <name evidence="2" type="ORF">C3H57_08375</name>
</gene>
<dbReference type="EMBL" id="PRBV01000014">
    <property type="protein sequence ID" value="RTJ78312.1"/>
    <property type="molecule type" value="Genomic_DNA"/>
</dbReference>
<dbReference type="AlphaFoldDB" id="A0A431EA78"/>
<sequence>MKLQNFDFRIWNTACKKYIDDVGLISNIMCDLIHSATDIIEDYEIELWTGYFDKNGKKIYEGDVIKYVYIFKHELLDKGMIKKLPKKVSIGCVGIDNFLGFRILKNKELQCFMKDIANIEIIGNIHENADLLKE</sequence>
<evidence type="ECO:0000313" key="3">
    <source>
        <dbReference type="Proteomes" id="UP000288507"/>
    </source>
</evidence>
<dbReference type="SUPFAM" id="SSF159006">
    <property type="entry name" value="YopX-like"/>
    <property type="match status" value="1"/>
</dbReference>
<dbReference type="Proteomes" id="UP000288507">
    <property type="component" value="Unassembled WGS sequence"/>
</dbReference>
<dbReference type="Gene3D" id="2.30.30.290">
    <property type="entry name" value="YopX-like domains"/>
    <property type="match status" value="1"/>
</dbReference>
<dbReference type="InterPro" id="IPR023385">
    <property type="entry name" value="YopX-like_C"/>
</dbReference>